<sequence>MTLIIAQDIPKEATDISPLLIGEQMPNIMLKDTDGKSVSLTELVAQKQTVLIFYRGGWCPYCNIHLGELQTIETDVLKAGYQIIAISPDAPQKLSASADKHKLNYKLLSDADTNGAQQFGLAFQAPEKYKEMLGNYSDKNNTGVLPVPAVFVLNKQGEILFEYISPDYKKRLSASLLLAVINNLAE</sequence>
<gene>
    <name evidence="13" type="ORF">SanaruYs_15320</name>
</gene>
<dbReference type="GO" id="GO:0034599">
    <property type="term" value="P:cellular response to oxidative stress"/>
    <property type="evidence" value="ECO:0007669"/>
    <property type="project" value="TreeGrafter"/>
</dbReference>
<keyword evidence="6" id="KW-1015">Disulfide bond</keyword>
<evidence type="ECO:0000313" key="13">
    <source>
        <dbReference type="EMBL" id="GCC51309.1"/>
    </source>
</evidence>
<evidence type="ECO:0000256" key="4">
    <source>
        <dbReference type="ARBA" id="ARBA00022862"/>
    </source>
</evidence>
<keyword evidence="4" id="KW-0049">Antioxidant</keyword>
<protein>
    <recommendedName>
        <fullName evidence="2">thioredoxin-dependent peroxiredoxin</fullName>
        <ecNumber evidence="2">1.11.1.24</ecNumber>
    </recommendedName>
    <alternativeName>
        <fullName evidence="8">Thioredoxin peroxidase</fullName>
    </alternativeName>
    <alternativeName>
        <fullName evidence="10">Thioredoxin-dependent peroxiredoxin Bcp</fullName>
    </alternativeName>
</protein>
<evidence type="ECO:0000256" key="1">
    <source>
        <dbReference type="ARBA" id="ARBA00003330"/>
    </source>
</evidence>
<keyword evidence="7" id="KW-0676">Redox-active center</keyword>
<dbReference type="GO" id="GO:0008379">
    <property type="term" value="F:thioredoxin peroxidase activity"/>
    <property type="evidence" value="ECO:0007669"/>
    <property type="project" value="TreeGrafter"/>
</dbReference>
<dbReference type="Pfam" id="PF00578">
    <property type="entry name" value="AhpC-TSA"/>
    <property type="match status" value="1"/>
</dbReference>
<dbReference type="InterPro" id="IPR036249">
    <property type="entry name" value="Thioredoxin-like_sf"/>
</dbReference>
<dbReference type="InterPro" id="IPR000866">
    <property type="entry name" value="AhpC/TSA"/>
</dbReference>
<keyword evidence="14" id="KW-1185">Reference proteome</keyword>
<name>A0A401U8U4_9BACT</name>
<evidence type="ECO:0000256" key="2">
    <source>
        <dbReference type="ARBA" id="ARBA00013017"/>
    </source>
</evidence>
<dbReference type="PANTHER" id="PTHR42801">
    <property type="entry name" value="THIOREDOXIN-DEPENDENT PEROXIDE REDUCTASE"/>
    <property type="match status" value="1"/>
</dbReference>
<dbReference type="PANTHER" id="PTHR42801:SF7">
    <property type="entry name" value="SLL1159 PROTEIN"/>
    <property type="match status" value="1"/>
</dbReference>
<evidence type="ECO:0000313" key="14">
    <source>
        <dbReference type="Proteomes" id="UP000288227"/>
    </source>
</evidence>
<dbReference type="AlphaFoldDB" id="A0A401U8U4"/>
<dbReference type="SUPFAM" id="SSF52833">
    <property type="entry name" value="Thioredoxin-like"/>
    <property type="match status" value="1"/>
</dbReference>
<comment type="function">
    <text evidence="1">Thiol-specific peroxidase that catalyzes the reduction of hydrogen peroxide and organic hydroperoxides to water and alcohols, respectively. Plays a role in cell protection against oxidative stress by detoxifying peroxides and as sensor of hydrogen peroxide-mediated signaling events.</text>
</comment>
<dbReference type="EC" id="1.11.1.24" evidence="2"/>
<comment type="caution">
    <text evidence="13">The sequence shown here is derived from an EMBL/GenBank/DDBJ whole genome shotgun (WGS) entry which is preliminary data.</text>
</comment>
<evidence type="ECO:0000256" key="6">
    <source>
        <dbReference type="ARBA" id="ARBA00023157"/>
    </source>
</evidence>
<organism evidence="13 14">
    <name type="scientific">Chryseotalea sanaruensis</name>
    <dbReference type="NCBI Taxonomy" id="2482724"/>
    <lineage>
        <taxon>Bacteria</taxon>
        <taxon>Pseudomonadati</taxon>
        <taxon>Bacteroidota</taxon>
        <taxon>Cytophagia</taxon>
        <taxon>Cytophagales</taxon>
        <taxon>Chryseotaleaceae</taxon>
        <taxon>Chryseotalea</taxon>
    </lineage>
</organism>
<dbReference type="GO" id="GO:0005737">
    <property type="term" value="C:cytoplasm"/>
    <property type="evidence" value="ECO:0007669"/>
    <property type="project" value="TreeGrafter"/>
</dbReference>
<evidence type="ECO:0000256" key="11">
    <source>
        <dbReference type="ARBA" id="ARBA00049091"/>
    </source>
</evidence>
<feature type="domain" description="Thioredoxin" evidence="12">
    <location>
        <begin position="19"/>
        <end position="186"/>
    </location>
</feature>
<comment type="catalytic activity">
    <reaction evidence="11">
        <text>a hydroperoxide + [thioredoxin]-dithiol = an alcohol + [thioredoxin]-disulfide + H2O</text>
        <dbReference type="Rhea" id="RHEA:62620"/>
        <dbReference type="Rhea" id="RHEA-COMP:10698"/>
        <dbReference type="Rhea" id="RHEA-COMP:10700"/>
        <dbReference type="ChEBI" id="CHEBI:15377"/>
        <dbReference type="ChEBI" id="CHEBI:29950"/>
        <dbReference type="ChEBI" id="CHEBI:30879"/>
        <dbReference type="ChEBI" id="CHEBI:35924"/>
        <dbReference type="ChEBI" id="CHEBI:50058"/>
        <dbReference type="EC" id="1.11.1.24"/>
    </reaction>
</comment>
<dbReference type="Gene3D" id="3.40.30.10">
    <property type="entry name" value="Glutaredoxin"/>
    <property type="match status" value="1"/>
</dbReference>
<dbReference type="EMBL" id="BHXQ01000002">
    <property type="protein sequence ID" value="GCC51309.1"/>
    <property type="molecule type" value="Genomic_DNA"/>
</dbReference>
<dbReference type="GO" id="GO:0045454">
    <property type="term" value="P:cell redox homeostasis"/>
    <property type="evidence" value="ECO:0007669"/>
    <property type="project" value="TreeGrafter"/>
</dbReference>
<dbReference type="InterPro" id="IPR013766">
    <property type="entry name" value="Thioredoxin_domain"/>
</dbReference>
<proteinExistence type="inferred from homology"/>
<dbReference type="PROSITE" id="PS51352">
    <property type="entry name" value="THIOREDOXIN_2"/>
    <property type="match status" value="1"/>
</dbReference>
<keyword evidence="3" id="KW-0575">Peroxidase</keyword>
<comment type="similarity">
    <text evidence="9">Belongs to the peroxiredoxin family. BCP/PrxQ subfamily.</text>
</comment>
<evidence type="ECO:0000256" key="7">
    <source>
        <dbReference type="ARBA" id="ARBA00023284"/>
    </source>
</evidence>
<keyword evidence="5" id="KW-0560">Oxidoreductase</keyword>
<evidence type="ECO:0000256" key="8">
    <source>
        <dbReference type="ARBA" id="ARBA00032824"/>
    </source>
</evidence>
<evidence type="ECO:0000256" key="9">
    <source>
        <dbReference type="ARBA" id="ARBA00038489"/>
    </source>
</evidence>
<reference evidence="13 14" key="1">
    <citation type="submission" date="2018-11" db="EMBL/GenBank/DDBJ databases">
        <title>Chryseotalea sanarue gen. nov., sp., nov., a member of the family Cytophagaceae, isolated from a brackish lake in Hamamatsu Japan.</title>
        <authorList>
            <person name="Maejima Y."/>
            <person name="Iino T."/>
            <person name="Muraguchi Y."/>
            <person name="Fukuda K."/>
            <person name="Ohkuma M."/>
            <person name="Moriuchi R."/>
            <person name="Dohra H."/>
            <person name="Kimbara K."/>
            <person name="Shintani M."/>
        </authorList>
    </citation>
    <scope>NUCLEOTIDE SEQUENCE [LARGE SCALE GENOMIC DNA]</scope>
    <source>
        <strain evidence="13 14">Ys</strain>
    </source>
</reference>
<dbReference type="CDD" id="cd02970">
    <property type="entry name" value="PRX_like2"/>
    <property type="match status" value="1"/>
</dbReference>
<evidence type="ECO:0000256" key="5">
    <source>
        <dbReference type="ARBA" id="ARBA00023002"/>
    </source>
</evidence>
<evidence type="ECO:0000256" key="10">
    <source>
        <dbReference type="ARBA" id="ARBA00042639"/>
    </source>
</evidence>
<dbReference type="Proteomes" id="UP000288227">
    <property type="component" value="Unassembled WGS sequence"/>
</dbReference>
<accession>A0A401U8U4</accession>
<evidence type="ECO:0000256" key="3">
    <source>
        <dbReference type="ARBA" id="ARBA00022559"/>
    </source>
</evidence>
<evidence type="ECO:0000259" key="12">
    <source>
        <dbReference type="PROSITE" id="PS51352"/>
    </source>
</evidence>
<dbReference type="InterPro" id="IPR050924">
    <property type="entry name" value="Peroxiredoxin_BCP/PrxQ"/>
</dbReference>